<feature type="domain" description="Helicase ATP-binding" evidence="2">
    <location>
        <begin position="125"/>
        <end position="286"/>
    </location>
</feature>
<dbReference type="Pfam" id="PF04851">
    <property type="entry name" value="ResIII"/>
    <property type="match status" value="1"/>
</dbReference>
<dbReference type="PROSITE" id="PS51192">
    <property type="entry name" value="HELICASE_ATP_BIND_1"/>
    <property type="match status" value="1"/>
</dbReference>
<organism evidence="4 5">
    <name type="scientific">Lentzea jiangxiensis</name>
    <dbReference type="NCBI Taxonomy" id="641025"/>
    <lineage>
        <taxon>Bacteria</taxon>
        <taxon>Bacillati</taxon>
        <taxon>Actinomycetota</taxon>
        <taxon>Actinomycetes</taxon>
        <taxon>Pseudonocardiales</taxon>
        <taxon>Pseudonocardiaceae</taxon>
        <taxon>Lentzea</taxon>
    </lineage>
</organism>
<dbReference type="SMART" id="SM00490">
    <property type="entry name" value="HELICc"/>
    <property type="match status" value="1"/>
</dbReference>
<dbReference type="SMART" id="SM00487">
    <property type="entry name" value="DEXDc"/>
    <property type="match status" value="1"/>
</dbReference>
<feature type="domain" description="Helicase C-terminal" evidence="3">
    <location>
        <begin position="557"/>
        <end position="730"/>
    </location>
</feature>
<evidence type="ECO:0000313" key="5">
    <source>
        <dbReference type="Proteomes" id="UP000199691"/>
    </source>
</evidence>
<dbReference type="Pfam" id="PF00271">
    <property type="entry name" value="Helicase_C"/>
    <property type="match status" value="1"/>
</dbReference>
<dbReference type="Gene3D" id="3.40.50.300">
    <property type="entry name" value="P-loop containing nucleotide triphosphate hydrolases"/>
    <property type="match status" value="1"/>
</dbReference>
<dbReference type="GO" id="GO:0016787">
    <property type="term" value="F:hydrolase activity"/>
    <property type="evidence" value="ECO:0007669"/>
    <property type="project" value="UniProtKB-KW"/>
</dbReference>
<evidence type="ECO:0000259" key="2">
    <source>
        <dbReference type="PROSITE" id="PS51192"/>
    </source>
</evidence>
<dbReference type="OrthoDB" id="9814088at2"/>
<proteinExistence type="predicted"/>
<dbReference type="CDD" id="cd18793">
    <property type="entry name" value="SF2_C_SNF"/>
    <property type="match status" value="1"/>
</dbReference>
<dbReference type="RefSeq" id="WP_090098547.1">
    <property type="nucleotide sequence ID" value="NZ_FNIX01000006.1"/>
</dbReference>
<dbReference type="PANTHER" id="PTHR45766">
    <property type="entry name" value="DNA ANNEALING HELICASE AND ENDONUCLEASE ZRANB3 FAMILY MEMBER"/>
    <property type="match status" value="1"/>
</dbReference>
<dbReference type="GO" id="GO:0006281">
    <property type="term" value="P:DNA repair"/>
    <property type="evidence" value="ECO:0007669"/>
    <property type="project" value="TreeGrafter"/>
</dbReference>
<keyword evidence="5" id="KW-1185">Reference proteome</keyword>
<evidence type="ECO:0000256" key="1">
    <source>
        <dbReference type="ARBA" id="ARBA00022801"/>
    </source>
</evidence>
<dbReference type="EMBL" id="FNIX01000006">
    <property type="protein sequence ID" value="SDP26372.1"/>
    <property type="molecule type" value="Genomic_DNA"/>
</dbReference>
<dbReference type="GO" id="GO:0005524">
    <property type="term" value="F:ATP binding"/>
    <property type="evidence" value="ECO:0007669"/>
    <property type="project" value="InterPro"/>
</dbReference>
<dbReference type="GO" id="GO:0031297">
    <property type="term" value="P:replication fork processing"/>
    <property type="evidence" value="ECO:0007669"/>
    <property type="project" value="TreeGrafter"/>
</dbReference>
<dbReference type="InterPro" id="IPR006935">
    <property type="entry name" value="Helicase/UvrB_N"/>
</dbReference>
<accession>A0A1H0R9Y0</accession>
<dbReference type="InterPro" id="IPR027417">
    <property type="entry name" value="P-loop_NTPase"/>
</dbReference>
<dbReference type="InterPro" id="IPR049730">
    <property type="entry name" value="SNF2/RAD54-like_C"/>
</dbReference>
<evidence type="ECO:0000259" key="3">
    <source>
        <dbReference type="PROSITE" id="PS51194"/>
    </source>
</evidence>
<gene>
    <name evidence="4" type="ORF">SAMN05421507_106229</name>
</gene>
<dbReference type="SUPFAM" id="SSF52540">
    <property type="entry name" value="P-loop containing nucleoside triphosphate hydrolases"/>
    <property type="match status" value="2"/>
</dbReference>
<reference evidence="5" key="1">
    <citation type="submission" date="2016-10" db="EMBL/GenBank/DDBJ databases">
        <authorList>
            <person name="Varghese N."/>
            <person name="Submissions S."/>
        </authorList>
    </citation>
    <scope>NUCLEOTIDE SEQUENCE [LARGE SCALE GENOMIC DNA]</scope>
    <source>
        <strain evidence="5">CGMCC 4.6609</strain>
    </source>
</reference>
<dbReference type="InterPro" id="IPR001650">
    <property type="entry name" value="Helicase_C-like"/>
</dbReference>
<dbReference type="AlphaFoldDB" id="A0A1H0R9Y0"/>
<name>A0A1H0R9Y0_9PSEU</name>
<dbReference type="InterPro" id="IPR014001">
    <property type="entry name" value="Helicase_ATP-bd"/>
</dbReference>
<dbReference type="InterPro" id="IPR038718">
    <property type="entry name" value="SNF2-like_sf"/>
</dbReference>
<protein>
    <submittedName>
        <fullName evidence="4">SNF2 family N-terminal domain-containing protein</fullName>
    </submittedName>
</protein>
<dbReference type="PROSITE" id="PS51194">
    <property type="entry name" value="HELICASE_CTER"/>
    <property type="match status" value="1"/>
</dbReference>
<sequence length="944" mass="104780">MFPYAVSGSGLDAEGLGLVPSDDLIFPEEISDVADVKRLAANFEKIWRNEHASEEAHERFLTGINLLYRDNPPESVYLRILITLFSDFVSEAGDETEERGKTGFFNTAVWQKLYKFQRDGVLGAIEKLELHNGCIIADSVGLGKTFEALAVIKYYELRNNRVLVLAPKRLRENWTIFRANDARNPLLTDRFAFDVLNHTDLSRADGRSGDIDLAHVNWGNYDLVVIDESHNFRNNPQLKGHITRYQRLMNEVFKAGVRTKVLMLSATPVNTRLADLKNQVLFATEGVDNALMSGGISSIEQTLRKAQMRFTTWQKSDAASRSAKSLVGVLGMDYIRLLDLVTIARSRKHIEKYYGTADVGKFPERLAPVNLSPPIDVDGRLMRPEQLNDALLMLNLAAYRPTSYVLPSKAKKYAELYDQQLRTGGARIWRQSDRDANVVHLLRIGLLKRLESSVASLTRTVTKILSKVDAVITKVEEYNATGGTGVSIESLDDVADLDDQELEDVIGSTLKVLLADIDRAAWLQDLRDDRDRLRMVLTDIDAVDPSRDAKLLALKDVLRQKAEKPTNEGNQKALVFTAYSDTADYLYTEISIWARAELGLHAALITGTSNKSTLGKRNDMHSLLTAFSPRSKGGDPAAEQIDIVIATDTISEGQNLQDCDMVVNYDIHWNPVRIVQRFGRVDRLGTTNTSVHLVNFWPDIDLDTYINLEKRVSSRMTLLDVSATGEENILDADAMNDLDYRRKQLEQMQNFAPTMEDLAGGLSITDLTLGDFRMDAASRPWRQRKDLASWPLALFGVTRFDQTLAADGLTPGAVFLLRVRGDAIAIPGSYPLAPHLLAYVGDDGVLAHPIDEPKLALDVLRRHCLDRTEPDEAALSAFNRATMDGARMTHYQGLLDVAVRAASRQATETAVGSLFSPGPSILGISDGAAGLDAVDVVAWLAVVP</sequence>
<dbReference type="Proteomes" id="UP000199691">
    <property type="component" value="Unassembled WGS sequence"/>
</dbReference>
<dbReference type="PANTHER" id="PTHR45766:SF6">
    <property type="entry name" value="SWI_SNF-RELATED MATRIX-ASSOCIATED ACTIN-DEPENDENT REGULATOR OF CHROMATIN SUBFAMILY A-LIKE PROTEIN 1"/>
    <property type="match status" value="1"/>
</dbReference>
<evidence type="ECO:0000313" key="4">
    <source>
        <dbReference type="EMBL" id="SDP26372.1"/>
    </source>
</evidence>
<dbReference type="GO" id="GO:0003677">
    <property type="term" value="F:DNA binding"/>
    <property type="evidence" value="ECO:0007669"/>
    <property type="project" value="InterPro"/>
</dbReference>
<dbReference type="Gene3D" id="3.40.50.10810">
    <property type="entry name" value="Tandem AAA-ATPase domain"/>
    <property type="match status" value="1"/>
</dbReference>
<keyword evidence="1" id="KW-0378">Hydrolase</keyword>
<dbReference type="STRING" id="641025.SAMN05421507_106229"/>